<dbReference type="RefSeq" id="WP_152869629.1">
    <property type="nucleotide sequence ID" value="NZ_WBSL01000001.1"/>
</dbReference>
<evidence type="ECO:0000256" key="2">
    <source>
        <dbReference type="ARBA" id="ARBA00022840"/>
    </source>
</evidence>
<dbReference type="PANTHER" id="PTHR42759">
    <property type="entry name" value="MOXR FAMILY PROTEIN"/>
    <property type="match status" value="1"/>
</dbReference>
<protein>
    <submittedName>
        <fullName evidence="5">MoxR family ATPase</fullName>
    </submittedName>
</protein>
<dbReference type="PIRSF" id="PIRSF002849">
    <property type="entry name" value="AAA_ATPase_chaperone_MoxR_prd"/>
    <property type="match status" value="1"/>
</dbReference>
<evidence type="ECO:0000259" key="4">
    <source>
        <dbReference type="SMART" id="SM00382"/>
    </source>
</evidence>
<dbReference type="FunFam" id="3.40.50.300:FF:000640">
    <property type="entry name" value="MoxR family ATPase"/>
    <property type="match status" value="1"/>
</dbReference>
<keyword evidence="6" id="KW-1185">Reference proteome</keyword>
<evidence type="ECO:0000313" key="5">
    <source>
        <dbReference type="EMBL" id="MPY66187.1"/>
    </source>
</evidence>
<keyword evidence="2" id="KW-0067">ATP-binding</keyword>
<dbReference type="InterPro" id="IPR011703">
    <property type="entry name" value="ATPase_AAA-3"/>
</dbReference>
<dbReference type="CDD" id="cd00009">
    <property type="entry name" value="AAA"/>
    <property type="match status" value="1"/>
</dbReference>
<feature type="domain" description="AAA+ ATPase" evidence="4">
    <location>
        <begin position="47"/>
        <end position="188"/>
    </location>
</feature>
<evidence type="ECO:0000313" key="6">
    <source>
        <dbReference type="Proteomes" id="UP000484842"/>
    </source>
</evidence>
<dbReference type="Proteomes" id="UP000484842">
    <property type="component" value="Unassembled WGS sequence"/>
</dbReference>
<keyword evidence="1" id="KW-0547">Nucleotide-binding</keyword>
<dbReference type="InterPro" id="IPR041628">
    <property type="entry name" value="ChlI/MoxR_AAA_lid"/>
</dbReference>
<dbReference type="Pfam" id="PF07726">
    <property type="entry name" value="AAA_3"/>
    <property type="match status" value="1"/>
</dbReference>
<dbReference type="EMBL" id="WBSL01000001">
    <property type="protein sequence ID" value="MPY66187.1"/>
    <property type="molecule type" value="Genomic_DNA"/>
</dbReference>
<dbReference type="GO" id="GO:0005524">
    <property type="term" value="F:ATP binding"/>
    <property type="evidence" value="ECO:0007669"/>
    <property type="project" value="UniProtKB-KW"/>
</dbReference>
<dbReference type="SMART" id="SM00382">
    <property type="entry name" value="AAA"/>
    <property type="match status" value="1"/>
</dbReference>
<name>A0A7X1NUR8_9DEIO</name>
<gene>
    <name evidence="5" type="ORF">F8S09_05670</name>
</gene>
<dbReference type="PANTHER" id="PTHR42759:SF5">
    <property type="entry name" value="METHANOL DEHYDROGENASE REGULATOR"/>
    <property type="match status" value="1"/>
</dbReference>
<dbReference type="SUPFAM" id="SSF52540">
    <property type="entry name" value="P-loop containing nucleoside triphosphate hydrolases"/>
    <property type="match status" value="1"/>
</dbReference>
<dbReference type="GO" id="GO:0016887">
    <property type="term" value="F:ATP hydrolysis activity"/>
    <property type="evidence" value="ECO:0007669"/>
    <property type="project" value="InterPro"/>
</dbReference>
<evidence type="ECO:0000256" key="1">
    <source>
        <dbReference type="ARBA" id="ARBA00022741"/>
    </source>
</evidence>
<dbReference type="InterPro" id="IPR003593">
    <property type="entry name" value="AAA+_ATPase"/>
</dbReference>
<organism evidence="5 6">
    <name type="scientific">Deinococcus terrestris</name>
    <dbReference type="NCBI Taxonomy" id="2651870"/>
    <lineage>
        <taxon>Bacteria</taxon>
        <taxon>Thermotogati</taxon>
        <taxon>Deinococcota</taxon>
        <taxon>Deinococci</taxon>
        <taxon>Deinococcales</taxon>
        <taxon>Deinococcaceae</taxon>
        <taxon>Deinococcus</taxon>
    </lineage>
</organism>
<evidence type="ECO:0000256" key="3">
    <source>
        <dbReference type="ARBA" id="ARBA00061607"/>
    </source>
</evidence>
<dbReference type="AlphaFoldDB" id="A0A7X1NUR8"/>
<dbReference type="InterPro" id="IPR050764">
    <property type="entry name" value="CbbQ/NirQ/NorQ/GpvN"/>
</dbReference>
<sequence length="337" mass="35154">MTHPDLPTPPADLAAVGRFARAVGDNVARVLVGKEGVTRLTLAGILTGGHILLEDAPGTGKTMLARALAASLGLTFRRVQFTPDLLPSDVTGVSVYRPATGEFEFVPGPIFTGLLLADEINRATPKTQSALLEAMGEGQVTESGVTHRLPQPFVVIATQNPVEHEGTYRLPEAQLDRFLLKLSVGYPSLDEEVQMLGRLQGAHPIDTLEPVAGPDDLLAARAAVRSVRVSDELRRYAAALTARTRSHPQVALGGGPRASLALQGVAQALAALDGRAFVVPDDIKGAAPAVLAHRLSLRIEARLAGTPPESVVAEVLRAEPVPADPAQAAGAQAAGAV</sequence>
<proteinExistence type="inferred from homology"/>
<reference evidence="5 6" key="1">
    <citation type="submission" date="2019-10" db="EMBL/GenBank/DDBJ databases">
        <title>Deinococcus sp. isolated from soil.</title>
        <authorList>
            <person name="Li Y."/>
            <person name="Wang J."/>
        </authorList>
    </citation>
    <scope>NUCLEOTIDE SEQUENCE [LARGE SCALE GENOMIC DNA]</scope>
    <source>
        <strain evidence="5 6">SDU3-2</strain>
    </source>
</reference>
<dbReference type="Gene3D" id="3.40.50.300">
    <property type="entry name" value="P-loop containing nucleotide triphosphate hydrolases"/>
    <property type="match status" value="1"/>
</dbReference>
<dbReference type="Pfam" id="PF17863">
    <property type="entry name" value="AAA_lid_2"/>
    <property type="match status" value="1"/>
</dbReference>
<dbReference type="Gene3D" id="1.10.8.80">
    <property type="entry name" value="Magnesium chelatase subunit I, C-Terminal domain"/>
    <property type="match status" value="1"/>
</dbReference>
<comment type="similarity">
    <text evidence="3">Belongs to the MoxR family.</text>
</comment>
<comment type="caution">
    <text evidence="5">The sequence shown here is derived from an EMBL/GenBank/DDBJ whole genome shotgun (WGS) entry which is preliminary data.</text>
</comment>
<dbReference type="InterPro" id="IPR027417">
    <property type="entry name" value="P-loop_NTPase"/>
</dbReference>
<accession>A0A7X1NUR8</accession>